<keyword evidence="3" id="KW-1185">Reference proteome</keyword>
<proteinExistence type="predicted"/>
<evidence type="ECO:0000313" key="3">
    <source>
        <dbReference type="Proteomes" id="UP000249304"/>
    </source>
</evidence>
<evidence type="ECO:0000313" key="2">
    <source>
        <dbReference type="EMBL" id="PZG09071.1"/>
    </source>
</evidence>
<name>A0A2W2DF66_9ACTN</name>
<dbReference type="EMBL" id="POUD01000253">
    <property type="protein sequence ID" value="PZG09071.1"/>
    <property type="molecule type" value="Genomic_DNA"/>
</dbReference>
<protein>
    <submittedName>
        <fullName evidence="2">Uncharacterized protein</fullName>
    </submittedName>
</protein>
<dbReference type="Proteomes" id="UP000249304">
    <property type="component" value="Unassembled WGS sequence"/>
</dbReference>
<organism evidence="2 3">
    <name type="scientific">Nonomuraea aridisoli</name>
    <dbReference type="NCBI Taxonomy" id="2070368"/>
    <lineage>
        <taxon>Bacteria</taxon>
        <taxon>Bacillati</taxon>
        <taxon>Actinomycetota</taxon>
        <taxon>Actinomycetes</taxon>
        <taxon>Streptosporangiales</taxon>
        <taxon>Streptosporangiaceae</taxon>
        <taxon>Nonomuraea</taxon>
    </lineage>
</organism>
<feature type="region of interest" description="Disordered" evidence="1">
    <location>
        <begin position="155"/>
        <end position="182"/>
    </location>
</feature>
<accession>A0A2W2DF66</accession>
<dbReference type="AlphaFoldDB" id="A0A2W2DF66"/>
<dbReference type="OrthoDB" id="9815744at2"/>
<reference evidence="2 3" key="1">
    <citation type="submission" date="2018-01" db="EMBL/GenBank/DDBJ databases">
        <title>Draft genome sequence of Nonomuraea sp. KC333.</title>
        <authorList>
            <person name="Sahin N."/>
            <person name="Saygin H."/>
            <person name="Ay H."/>
        </authorList>
    </citation>
    <scope>NUCLEOTIDE SEQUENCE [LARGE SCALE GENOMIC DNA]</scope>
    <source>
        <strain evidence="2 3">KC333</strain>
    </source>
</reference>
<evidence type="ECO:0000256" key="1">
    <source>
        <dbReference type="SAM" id="MobiDB-lite"/>
    </source>
</evidence>
<dbReference type="RefSeq" id="WP_111183843.1">
    <property type="nucleotide sequence ID" value="NZ_POUD01000253.1"/>
</dbReference>
<comment type="caution">
    <text evidence="2">The sequence shown here is derived from an EMBL/GenBank/DDBJ whole genome shotgun (WGS) entry which is preliminary data.</text>
</comment>
<sequence length="182" mass="19536">MGQLTVFREAKRPYFSLAEVEFVSSIAPLITDGLRRGLLLGGAQAGDDDVDLLVLDADDGVRMSNKAADRWLDELGIGDRAGARLPLVVSAVARQARSLCGPATSAAPAPTDLRPARARARTRAGQWLILRGSLLIDGPEPQVAVLAWMHRNEPLVPGHSSPSRRPAMNGDMPLDDERQTAL</sequence>
<gene>
    <name evidence="2" type="ORF">C1J01_38160</name>
</gene>